<gene>
    <name evidence="6" type="ORF">ACFP2T_07575</name>
</gene>
<evidence type="ECO:0000313" key="7">
    <source>
        <dbReference type="Proteomes" id="UP001596203"/>
    </source>
</evidence>
<dbReference type="EMBL" id="JBHSPR010000007">
    <property type="protein sequence ID" value="MFC6016051.1"/>
    <property type="molecule type" value="Genomic_DNA"/>
</dbReference>
<evidence type="ECO:0000256" key="1">
    <source>
        <dbReference type="ARBA" id="ARBA00022450"/>
    </source>
</evidence>
<evidence type="ECO:0000256" key="4">
    <source>
        <dbReference type="SAM" id="MobiDB-lite"/>
    </source>
</evidence>
<evidence type="ECO:0000259" key="5">
    <source>
        <dbReference type="Pfam" id="PF00668"/>
    </source>
</evidence>
<feature type="compositionally biased region" description="Pro residues" evidence="4">
    <location>
        <begin position="253"/>
        <end position="267"/>
    </location>
</feature>
<feature type="domain" description="Condensation" evidence="5">
    <location>
        <begin position="309"/>
        <end position="535"/>
    </location>
</feature>
<reference evidence="7" key="1">
    <citation type="journal article" date="2019" name="Int. J. Syst. Evol. Microbiol.">
        <title>The Global Catalogue of Microorganisms (GCM) 10K type strain sequencing project: providing services to taxonomists for standard genome sequencing and annotation.</title>
        <authorList>
            <consortium name="The Broad Institute Genomics Platform"/>
            <consortium name="The Broad Institute Genome Sequencing Center for Infectious Disease"/>
            <person name="Wu L."/>
            <person name="Ma J."/>
        </authorList>
    </citation>
    <scope>NUCLEOTIDE SEQUENCE [LARGE SCALE GENOMIC DNA]</scope>
    <source>
        <strain evidence="7">ZS-35-S2</strain>
    </source>
</reference>
<dbReference type="InterPro" id="IPR001242">
    <property type="entry name" value="Condensation_dom"/>
</dbReference>
<dbReference type="PANTHER" id="PTHR45527">
    <property type="entry name" value="NONRIBOSOMAL PEPTIDE SYNTHETASE"/>
    <property type="match status" value="1"/>
</dbReference>
<dbReference type="RefSeq" id="WP_377419045.1">
    <property type="nucleotide sequence ID" value="NZ_JBHSPR010000007.1"/>
</dbReference>
<dbReference type="CDD" id="cd19543">
    <property type="entry name" value="DCL_NRPS"/>
    <property type="match status" value="1"/>
</dbReference>
<feature type="domain" description="Condensation" evidence="5">
    <location>
        <begin position="8"/>
        <end position="233"/>
    </location>
</feature>
<protein>
    <submittedName>
        <fullName evidence="6">Condensation domain-containing protein</fullName>
    </submittedName>
</protein>
<keyword evidence="2" id="KW-0597">Phosphoprotein</keyword>
<sequence>MTSQVDVEQSYPLSPVQRGVLRQALAEPGPGRNPSPTSYLEQVRLIVRGRLRVADFQLAWNRVIARHATLRTGFVWQGLEEPVQVVVPTAPAPEWYVDDLRTIRACQRRRGLAEFLAADRARGFALTAPPLSRFALLRVSETEHLFVWTAHHLVIDGWSCPILLREALEEYRAVIEDRESGLPTPAPFRDHVAWLASRDLTGAEGFWRTELAGRSAPTPLPTDQPDGPADEFGAPHVSGSTAVSGATEVPRPMDVPRPVEVPRPGEAPGPSGRFWPGDRSGLVDVPGPTGAPGPADVFGPADAVGPKSTSAVDDPFAEHRVEVGGDDTARLHETARQQRVTLETVLHGCWARLLAAHSGETDVVFGATVSGRRVEAEESQNMVGPLVNTLPVRVRIQPEQPVGAWLRQLQQHQALSRPFDHVPLDRIQSWTGTPPGSPLFETLVDFENYPVDNDLFTGTADASTLSMRFEGRWSSSHHPLTLLVVPGERLGLHTTYDRRRVRPATVEHLLAQLTVLLVQFATDPERPLSDVALPDREYGPAV</sequence>
<evidence type="ECO:0000256" key="2">
    <source>
        <dbReference type="ARBA" id="ARBA00022553"/>
    </source>
</evidence>
<evidence type="ECO:0000256" key="3">
    <source>
        <dbReference type="ARBA" id="ARBA00022598"/>
    </source>
</evidence>
<feature type="region of interest" description="Disordered" evidence="4">
    <location>
        <begin position="212"/>
        <end position="277"/>
    </location>
</feature>
<dbReference type="Pfam" id="PF00668">
    <property type="entry name" value="Condensation"/>
    <property type="match status" value="2"/>
</dbReference>
<keyword evidence="3" id="KW-0436">Ligase</keyword>
<proteinExistence type="predicted"/>
<dbReference type="Proteomes" id="UP001596203">
    <property type="component" value="Unassembled WGS sequence"/>
</dbReference>
<organism evidence="6 7">
    <name type="scientific">Plantactinospora solaniradicis</name>
    <dbReference type="NCBI Taxonomy" id="1723736"/>
    <lineage>
        <taxon>Bacteria</taxon>
        <taxon>Bacillati</taxon>
        <taxon>Actinomycetota</taxon>
        <taxon>Actinomycetes</taxon>
        <taxon>Micromonosporales</taxon>
        <taxon>Micromonosporaceae</taxon>
        <taxon>Plantactinospora</taxon>
    </lineage>
</organism>
<evidence type="ECO:0000313" key="6">
    <source>
        <dbReference type="EMBL" id="MFC6016051.1"/>
    </source>
</evidence>
<dbReference type="PANTHER" id="PTHR45527:SF11">
    <property type="entry name" value="NONRIBOSOMAL PEPTIDE SYNTHETASE 5"/>
    <property type="match status" value="1"/>
</dbReference>
<dbReference type="InterPro" id="IPR023213">
    <property type="entry name" value="CAT-like_dom_sf"/>
</dbReference>
<dbReference type="Gene3D" id="3.30.559.10">
    <property type="entry name" value="Chloramphenicol acetyltransferase-like domain"/>
    <property type="match status" value="2"/>
</dbReference>
<accession>A0ABW1K4A7</accession>
<comment type="caution">
    <text evidence="6">The sequence shown here is derived from an EMBL/GenBank/DDBJ whole genome shotgun (WGS) entry which is preliminary data.</text>
</comment>
<name>A0ABW1K4A7_9ACTN</name>
<keyword evidence="7" id="KW-1185">Reference proteome</keyword>
<keyword evidence="1" id="KW-0596">Phosphopantetheine</keyword>
<dbReference type="Gene3D" id="3.30.559.30">
    <property type="entry name" value="Nonribosomal peptide synthetase, condensation domain"/>
    <property type="match status" value="2"/>
</dbReference>
<dbReference type="SUPFAM" id="SSF52777">
    <property type="entry name" value="CoA-dependent acyltransferases"/>
    <property type="match status" value="2"/>
</dbReference>